<evidence type="ECO:0000256" key="1">
    <source>
        <dbReference type="SAM" id="SignalP"/>
    </source>
</evidence>
<proteinExistence type="predicted"/>
<dbReference type="OrthoDB" id="999541at2"/>
<feature type="chain" id="PRO_5019139882" description="Lipoprotein" evidence="1">
    <location>
        <begin position="21"/>
        <end position="164"/>
    </location>
</feature>
<feature type="signal peptide" evidence="1">
    <location>
        <begin position="1"/>
        <end position="20"/>
    </location>
</feature>
<name>A0A434AXP0_9BACT</name>
<reference evidence="2 3" key="1">
    <citation type="submission" date="2018-11" db="EMBL/GenBank/DDBJ databases">
        <title>Parancylomarina longa gen. nov., sp. nov., isolated from sediments of southern Okinawa.</title>
        <authorList>
            <person name="Fu T."/>
        </authorList>
    </citation>
    <scope>NUCLEOTIDE SEQUENCE [LARGE SCALE GENOMIC DNA]</scope>
    <source>
        <strain evidence="2 3">T3-2 S1-C</strain>
    </source>
</reference>
<dbReference type="EMBL" id="RJJX01000003">
    <property type="protein sequence ID" value="RUT79322.1"/>
    <property type="molecule type" value="Genomic_DNA"/>
</dbReference>
<dbReference type="PROSITE" id="PS51257">
    <property type="entry name" value="PROKAR_LIPOPROTEIN"/>
    <property type="match status" value="1"/>
</dbReference>
<protein>
    <recommendedName>
        <fullName evidence="4">Lipoprotein</fullName>
    </recommendedName>
</protein>
<dbReference type="AlphaFoldDB" id="A0A434AXP0"/>
<sequence length="164" mass="18920">MKRILVIALILILGFSCSNNENMDSPNATVVDAYFDFLVVNANDGNLFDVTTENNWDVNEIKLFYVKNGEPVLFYKGNLAAPYGCIALEQENVGTILRVYMNCDPDLDKSITYVQWNESRTDTLEATYNHANGYQKKEVWFNGEKVWDNITMRDEYYCQKLVIK</sequence>
<evidence type="ECO:0008006" key="4">
    <source>
        <dbReference type="Google" id="ProtNLM"/>
    </source>
</evidence>
<evidence type="ECO:0000313" key="2">
    <source>
        <dbReference type="EMBL" id="RUT79322.1"/>
    </source>
</evidence>
<dbReference type="Proteomes" id="UP000282985">
    <property type="component" value="Unassembled WGS sequence"/>
</dbReference>
<keyword evidence="1" id="KW-0732">Signal</keyword>
<organism evidence="2 3">
    <name type="scientific">Ancylomarina longa</name>
    <dbReference type="NCBI Taxonomy" id="2487017"/>
    <lineage>
        <taxon>Bacteria</taxon>
        <taxon>Pseudomonadati</taxon>
        <taxon>Bacteroidota</taxon>
        <taxon>Bacteroidia</taxon>
        <taxon>Marinilabiliales</taxon>
        <taxon>Marinifilaceae</taxon>
        <taxon>Ancylomarina</taxon>
    </lineage>
</organism>
<evidence type="ECO:0000313" key="3">
    <source>
        <dbReference type="Proteomes" id="UP000282985"/>
    </source>
</evidence>
<gene>
    <name evidence="2" type="ORF">DLK05_03620</name>
</gene>
<comment type="caution">
    <text evidence="2">The sequence shown here is derived from an EMBL/GenBank/DDBJ whole genome shotgun (WGS) entry which is preliminary data.</text>
</comment>
<dbReference type="RefSeq" id="WP_127342612.1">
    <property type="nucleotide sequence ID" value="NZ_RJJX01000003.1"/>
</dbReference>
<accession>A0A434AXP0</accession>
<keyword evidence="3" id="KW-1185">Reference proteome</keyword>